<evidence type="ECO:0000256" key="8">
    <source>
        <dbReference type="ARBA" id="ARBA00022692"/>
    </source>
</evidence>
<dbReference type="PRINTS" id="PR01414">
    <property type="entry name" value="CCMBBIOGNSIS"/>
</dbReference>
<evidence type="ECO:0000256" key="6">
    <source>
        <dbReference type="ARBA" id="ARBA00022475"/>
    </source>
</evidence>
<feature type="transmembrane region" description="Helical" evidence="13">
    <location>
        <begin position="123"/>
        <end position="150"/>
    </location>
</feature>
<dbReference type="GO" id="GO:1903607">
    <property type="term" value="P:cytochrome c biosynthetic process"/>
    <property type="evidence" value="ECO:0007669"/>
    <property type="project" value="TreeGrafter"/>
</dbReference>
<dbReference type="NCBIfam" id="TIGR01190">
    <property type="entry name" value="ccmB"/>
    <property type="match status" value="1"/>
</dbReference>
<feature type="transmembrane region" description="Helical" evidence="13">
    <location>
        <begin position="157"/>
        <end position="178"/>
    </location>
</feature>
<dbReference type="GO" id="GO:0017004">
    <property type="term" value="P:cytochrome complex assembly"/>
    <property type="evidence" value="ECO:0007669"/>
    <property type="project" value="UniProtKB-KW"/>
</dbReference>
<dbReference type="Pfam" id="PF03379">
    <property type="entry name" value="CcmB"/>
    <property type="match status" value="1"/>
</dbReference>
<keyword evidence="6 12" id="KW-1003">Cell membrane</keyword>
<dbReference type="EMBL" id="SAVA01000014">
    <property type="protein sequence ID" value="RWR48824.1"/>
    <property type="molecule type" value="Genomic_DNA"/>
</dbReference>
<evidence type="ECO:0000256" key="5">
    <source>
        <dbReference type="ARBA" id="ARBA00022448"/>
    </source>
</evidence>
<evidence type="ECO:0000256" key="7">
    <source>
        <dbReference type="ARBA" id="ARBA00022519"/>
    </source>
</evidence>
<evidence type="ECO:0000256" key="4">
    <source>
        <dbReference type="ARBA" id="ARBA00016452"/>
    </source>
</evidence>
<dbReference type="PIRSF" id="PIRSF002764">
    <property type="entry name" value="CcmB"/>
    <property type="match status" value="1"/>
</dbReference>
<accession>A0A3S3LQM1</accession>
<keyword evidence="5 12" id="KW-0813">Transport</keyword>
<dbReference type="GO" id="GO:0015232">
    <property type="term" value="F:heme transmembrane transporter activity"/>
    <property type="evidence" value="ECO:0007669"/>
    <property type="project" value="InterPro"/>
</dbReference>
<evidence type="ECO:0000313" key="15">
    <source>
        <dbReference type="Proteomes" id="UP000288071"/>
    </source>
</evidence>
<comment type="function">
    <text evidence="1 12">Required for the export of heme to the periplasm for the biogenesis of c-type cytochromes.</text>
</comment>
<dbReference type="RefSeq" id="WP_113900307.1">
    <property type="nucleotide sequence ID" value="NZ_JBHSOM010000018.1"/>
</dbReference>
<dbReference type="Proteomes" id="UP000288071">
    <property type="component" value="Unassembled WGS sequence"/>
</dbReference>
<proteinExistence type="inferred from homology"/>
<evidence type="ECO:0000256" key="9">
    <source>
        <dbReference type="ARBA" id="ARBA00022748"/>
    </source>
</evidence>
<protein>
    <recommendedName>
        <fullName evidence="4 12">Heme exporter protein B</fullName>
    </recommendedName>
</protein>
<name>A0A3S3LQM1_9RHOB</name>
<evidence type="ECO:0000256" key="13">
    <source>
        <dbReference type="SAM" id="Phobius"/>
    </source>
</evidence>
<feature type="transmembrane region" description="Helical" evidence="13">
    <location>
        <begin position="12"/>
        <end position="37"/>
    </location>
</feature>
<feature type="transmembrane region" description="Helical" evidence="13">
    <location>
        <begin position="43"/>
        <end position="64"/>
    </location>
</feature>
<gene>
    <name evidence="14" type="primary">ccmB</name>
    <name evidence="14" type="ORF">EOW66_17840</name>
</gene>
<comment type="similarity">
    <text evidence="3 12">Belongs to the CcmB/CycW/HelB family.</text>
</comment>
<reference evidence="14 15" key="2">
    <citation type="submission" date="2019-01" db="EMBL/GenBank/DDBJ databases">
        <title>Sinorhodobacter populi sp. nov. isolated from the symptomatic bark tissue of Populus euramericana canker.</title>
        <authorList>
            <person name="Xu G."/>
        </authorList>
    </citation>
    <scope>NUCLEOTIDE SEQUENCE [LARGE SCALE GENOMIC DNA]</scope>
    <source>
        <strain evidence="14 15">CGMCC 1.12963</strain>
    </source>
</reference>
<evidence type="ECO:0000313" key="14">
    <source>
        <dbReference type="EMBL" id="RWR48824.1"/>
    </source>
</evidence>
<evidence type="ECO:0000256" key="12">
    <source>
        <dbReference type="PIRNR" id="PIRNR002764"/>
    </source>
</evidence>
<sequence>MIALLLRDLRLAVRAGGGFGLGLAFFLIVVTLVPFGVGPEGGVLSRIASGVLWLGALLACLLSLDRIFALDYEDGTLDLLVTAPIPLEGAVSMKAAAHWITTGLPLVLAAPVFGVLLHLPAPAYLWLVVSLLLGTPALSVLGTFGAALTVGLKRGGLLLSLLVLPLYVPTLIFGAELVRRGAAGMEVRVPLLMLAGITAATIALVPFASAAAIRVNLRQA</sequence>
<organism evidence="14 15">
    <name type="scientific">Paenirhodobacter huangdaonensis</name>
    <dbReference type="NCBI Taxonomy" id="2501515"/>
    <lineage>
        <taxon>Bacteria</taxon>
        <taxon>Pseudomonadati</taxon>
        <taxon>Pseudomonadota</taxon>
        <taxon>Alphaproteobacteria</taxon>
        <taxon>Rhodobacterales</taxon>
        <taxon>Rhodobacter group</taxon>
        <taxon>Paenirhodobacter</taxon>
    </lineage>
</organism>
<dbReference type="PANTHER" id="PTHR30070">
    <property type="entry name" value="HEME EXPORTER PROTEIN B"/>
    <property type="match status" value="1"/>
</dbReference>
<reference evidence="15" key="1">
    <citation type="submission" date="2019-01" db="EMBL/GenBank/DDBJ databases">
        <title>Sinorhodobacter populi sp. nov. isolated from the symptomatic bark tissue of Populus euramericana canker.</title>
        <authorList>
            <person name="Li Y."/>
        </authorList>
    </citation>
    <scope>NUCLEOTIDE SEQUENCE [LARGE SCALE GENOMIC DNA]</scope>
    <source>
        <strain evidence="15">CGMCC 1.12963</strain>
    </source>
</reference>
<dbReference type="GO" id="GO:0005886">
    <property type="term" value="C:plasma membrane"/>
    <property type="evidence" value="ECO:0007669"/>
    <property type="project" value="UniProtKB-SubCell"/>
</dbReference>
<dbReference type="InterPro" id="IPR026031">
    <property type="entry name" value="Cyt_c_CcmB_bac"/>
</dbReference>
<evidence type="ECO:0000256" key="1">
    <source>
        <dbReference type="ARBA" id="ARBA00002442"/>
    </source>
</evidence>
<keyword evidence="8 13" id="KW-0812">Transmembrane</keyword>
<keyword evidence="7 12" id="KW-0997">Cell inner membrane</keyword>
<evidence type="ECO:0000256" key="11">
    <source>
        <dbReference type="ARBA" id="ARBA00023136"/>
    </source>
</evidence>
<keyword evidence="10 13" id="KW-1133">Transmembrane helix</keyword>
<dbReference type="PANTHER" id="PTHR30070:SF1">
    <property type="entry name" value="CYTOCHROME C BIOGENESIS B-RELATED"/>
    <property type="match status" value="1"/>
</dbReference>
<evidence type="ECO:0000256" key="3">
    <source>
        <dbReference type="ARBA" id="ARBA00010544"/>
    </source>
</evidence>
<comment type="caution">
    <text evidence="14">The sequence shown here is derived from an EMBL/GenBank/DDBJ whole genome shotgun (WGS) entry which is preliminary data.</text>
</comment>
<dbReference type="InterPro" id="IPR003544">
    <property type="entry name" value="Cyt_c_biogenesis_CcmB"/>
</dbReference>
<comment type="subcellular location">
    <subcellularLocation>
        <location evidence="2">Cell inner membrane</location>
        <topology evidence="2">Multi-pass membrane protein</topology>
    </subcellularLocation>
</comment>
<feature type="transmembrane region" description="Helical" evidence="13">
    <location>
        <begin position="190"/>
        <end position="213"/>
    </location>
</feature>
<evidence type="ECO:0000256" key="10">
    <source>
        <dbReference type="ARBA" id="ARBA00022989"/>
    </source>
</evidence>
<evidence type="ECO:0000256" key="2">
    <source>
        <dbReference type="ARBA" id="ARBA00004429"/>
    </source>
</evidence>
<keyword evidence="9 12" id="KW-0201">Cytochrome c-type biogenesis</keyword>
<keyword evidence="15" id="KW-1185">Reference proteome</keyword>
<keyword evidence="11 12" id="KW-0472">Membrane</keyword>
<feature type="transmembrane region" description="Helical" evidence="13">
    <location>
        <begin position="96"/>
        <end position="117"/>
    </location>
</feature>
<dbReference type="AlphaFoldDB" id="A0A3S3LQM1"/>